<dbReference type="RefSeq" id="WP_007238359.1">
    <property type="nucleotide sequence ID" value="NZ_BAFB01000094.1"/>
</dbReference>
<name>H5TKW2_GORO1</name>
<evidence type="ECO:0000256" key="1">
    <source>
        <dbReference type="SAM" id="MobiDB-lite"/>
    </source>
</evidence>
<comment type="caution">
    <text evidence="3">The sequence shown here is derived from an EMBL/GenBank/DDBJ whole genome shotgun (WGS) entry which is preliminary data.</text>
</comment>
<gene>
    <name evidence="3" type="ORF">GOOTI_094_00060</name>
</gene>
<dbReference type="Proteomes" id="UP000005038">
    <property type="component" value="Unassembled WGS sequence"/>
</dbReference>
<reference evidence="3" key="1">
    <citation type="submission" date="2012-02" db="EMBL/GenBank/DDBJ databases">
        <title>Whole genome shotgun sequence of Gordonia otitidis NBRC 100426.</title>
        <authorList>
            <person name="Yoshida I."/>
            <person name="Hosoyama A."/>
            <person name="Tsuchikane K."/>
            <person name="Katsumata H."/>
            <person name="Yamazaki S."/>
            <person name="Fujita N."/>
        </authorList>
    </citation>
    <scope>NUCLEOTIDE SEQUENCE [LARGE SCALE GENOMIC DNA]</scope>
    <source>
        <strain evidence="3">NBRC 100426</strain>
    </source>
</reference>
<organism evidence="3 4">
    <name type="scientific">Gordonia otitidis (strain DSM 44809 / CCUG 52243 / JCM 12355 / NBRC 100426 / IFM 10032)</name>
    <dbReference type="NCBI Taxonomy" id="1108044"/>
    <lineage>
        <taxon>Bacteria</taxon>
        <taxon>Bacillati</taxon>
        <taxon>Actinomycetota</taxon>
        <taxon>Actinomycetes</taxon>
        <taxon>Mycobacteriales</taxon>
        <taxon>Gordoniaceae</taxon>
        <taxon>Gordonia</taxon>
    </lineage>
</organism>
<accession>H5TKW2</accession>
<dbReference type="SUPFAM" id="SSF53067">
    <property type="entry name" value="Actin-like ATPase domain"/>
    <property type="match status" value="1"/>
</dbReference>
<protein>
    <recommendedName>
        <fullName evidence="2">ATPase BadF/BadG/BcrA/BcrD type domain-containing protein</fullName>
    </recommendedName>
</protein>
<dbReference type="InterPro" id="IPR043129">
    <property type="entry name" value="ATPase_NBD"/>
</dbReference>
<dbReference type="Gene3D" id="3.30.420.40">
    <property type="match status" value="2"/>
</dbReference>
<keyword evidence="4" id="KW-1185">Reference proteome</keyword>
<evidence type="ECO:0000313" key="4">
    <source>
        <dbReference type="Proteomes" id="UP000005038"/>
    </source>
</evidence>
<evidence type="ECO:0000313" key="3">
    <source>
        <dbReference type="EMBL" id="GAB34120.1"/>
    </source>
</evidence>
<dbReference type="OrthoDB" id="8701357at2"/>
<proteinExistence type="predicted"/>
<dbReference type="CDD" id="cd24007">
    <property type="entry name" value="ASKHA_NBD_eukNAGK-like"/>
    <property type="match status" value="1"/>
</dbReference>
<feature type="region of interest" description="Disordered" evidence="1">
    <location>
        <begin position="1"/>
        <end position="36"/>
    </location>
</feature>
<dbReference type="PANTHER" id="PTHR43190">
    <property type="entry name" value="N-ACETYL-D-GLUCOSAMINE KINASE"/>
    <property type="match status" value="1"/>
</dbReference>
<dbReference type="PANTHER" id="PTHR43190:SF3">
    <property type="entry name" value="N-ACETYL-D-GLUCOSAMINE KINASE"/>
    <property type="match status" value="1"/>
</dbReference>
<dbReference type="STRING" id="1108044.GOOTI_094_00060"/>
<sequence>MTTGPHTRRVSVDGGQSGARIRIDADGTTTDLEAGPIDTSRPVVEQVAEIVRRALADAPVRPTTVAAGVSGLTPEQTRPADLLELTADLGVGTVFLVHDSVSAYLGANGFGYGVTTAVGTGVVALGVGESGTARVDGWGHLVGDAGSAYWIGRAGLDAALRAFDGRGPDTSLQSAAVDHYGSLPEMYMRLQGAPDHVASIAAFARIVGGRADSGDDVAVAILRHAGDELATSVLAALRRTGWRPGEAARVSWMGAVLTRNELLRVHFTKEIAARAPGARAEPPLGSSLDGVGRVADVPKSHPLQTGIHRAG</sequence>
<dbReference type="InterPro" id="IPR052519">
    <property type="entry name" value="Euk-type_GlcNAc_Kinase"/>
</dbReference>
<dbReference type="Pfam" id="PF01869">
    <property type="entry name" value="BcrAD_BadFG"/>
    <property type="match status" value="1"/>
</dbReference>
<dbReference type="AlphaFoldDB" id="H5TKW2"/>
<dbReference type="InterPro" id="IPR002731">
    <property type="entry name" value="ATPase_BadF"/>
</dbReference>
<evidence type="ECO:0000259" key="2">
    <source>
        <dbReference type="Pfam" id="PF01869"/>
    </source>
</evidence>
<dbReference type="EMBL" id="BAFB01000094">
    <property type="protein sequence ID" value="GAB34120.1"/>
    <property type="molecule type" value="Genomic_DNA"/>
</dbReference>
<feature type="domain" description="ATPase BadF/BadG/BcrA/BcrD type" evidence="2">
    <location>
        <begin position="67"/>
        <end position="274"/>
    </location>
</feature>